<sequence length="47" mass="5634">MKPFRQFCQHVFNPLHVYCRLRQAGVSLGFARGVCRVYERGLYRFIL</sequence>
<keyword evidence="2" id="KW-1185">Reference proteome</keyword>
<evidence type="ECO:0000313" key="2">
    <source>
        <dbReference type="Proteomes" id="UP000002191"/>
    </source>
</evidence>
<dbReference type="Proteomes" id="UP000002191">
    <property type="component" value="Chromosome"/>
</dbReference>
<dbReference type="RefSeq" id="WP_013515402.1">
    <property type="nucleotide sequence ID" value="NC_014844.1"/>
</dbReference>
<dbReference type="EMBL" id="CP002431">
    <property type="protein sequence ID" value="ADU63490.1"/>
    <property type="molecule type" value="Genomic_DNA"/>
</dbReference>
<organism evidence="1 2">
    <name type="scientific">Pseudodesulfovibrio aespoeensis (strain ATCC 700646 / DSM 10631 / Aspo-2)</name>
    <name type="common">Desulfovibrio aespoeensis</name>
    <dbReference type="NCBI Taxonomy" id="643562"/>
    <lineage>
        <taxon>Bacteria</taxon>
        <taxon>Pseudomonadati</taxon>
        <taxon>Thermodesulfobacteriota</taxon>
        <taxon>Desulfovibrionia</taxon>
        <taxon>Desulfovibrionales</taxon>
        <taxon>Desulfovibrionaceae</taxon>
    </lineage>
</organism>
<proteinExistence type="predicted"/>
<name>E6VUY2_PSEA9</name>
<dbReference type="AlphaFoldDB" id="E6VUY2"/>
<dbReference type="KEGG" id="das:Daes_2487"/>
<dbReference type="STRING" id="643562.Daes_2487"/>
<gene>
    <name evidence="1" type="ordered locus">Daes_2487</name>
</gene>
<accession>E6VUY2</accession>
<protein>
    <submittedName>
        <fullName evidence="1">Uncharacterized protein</fullName>
    </submittedName>
</protein>
<reference evidence="1 2" key="2">
    <citation type="journal article" date="2014" name="Genome Announc.">
        <title>Complete Genome Sequence of the Subsurface, Mesophilic Sulfate-Reducing Bacterium Desulfovibrio aespoeensis Aspo-2.</title>
        <authorList>
            <person name="Pedersen K."/>
            <person name="Bengtsson A."/>
            <person name="Edlund J."/>
            <person name="Rabe L."/>
            <person name="Hazen T."/>
            <person name="Chakraborty R."/>
            <person name="Goodwin L."/>
            <person name="Shapiro N."/>
        </authorList>
    </citation>
    <scope>NUCLEOTIDE SEQUENCE [LARGE SCALE GENOMIC DNA]</scope>
    <source>
        <strain evidence="2">ATCC 700646 / DSM 10631 / Aspo-2</strain>
    </source>
</reference>
<evidence type="ECO:0000313" key="1">
    <source>
        <dbReference type="EMBL" id="ADU63490.1"/>
    </source>
</evidence>
<reference evidence="2" key="1">
    <citation type="submission" date="2010-12" db="EMBL/GenBank/DDBJ databases">
        <title>Complete sequence of Desulfovibrio aespoeensis Aspo-2.</title>
        <authorList>
            <consortium name="US DOE Joint Genome Institute"/>
            <person name="Lucas S."/>
            <person name="Copeland A."/>
            <person name="Lapidus A."/>
            <person name="Cheng J.-F."/>
            <person name="Goodwin L."/>
            <person name="Pitluck S."/>
            <person name="Chertkov O."/>
            <person name="Misra M."/>
            <person name="Detter J.C."/>
            <person name="Han C."/>
            <person name="Tapia R."/>
            <person name="Land M."/>
            <person name="Hauser L."/>
            <person name="Kyrpides N."/>
            <person name="Ivanova N."/>
            <person name="Ovchinnikova G."/>
            <person name="Pedersen K."/>
            <person name="Jagevall S."/>
            <person name="Hazen T."/>
            <person name="Woyke T."/>
        </authorList>
    </citation>
    <scope>NUCLEOTIDE SEQUENCE [LARGE SCALE GENOMIC DNA]</scope>
    <source>
        <strain evidence="2">ATCC 700646 / DSM 10631 / Aspo-2</strain>
    </source>
</reference>
<dbReference type="HOGENOM" id="CLU_215782_0_0_7"/>